<comment type="caution">
    <text evidence="2">The sequence shown here is derived from an EMBL/GenBank/DDBJ whole genome shotgun (WGS) entry which is preliminary data.</text>
</comment>
<evidence type="ECO:0000313" key="3">
    <source>
        <dbReference type="Proteomes" id="UP000554286"/>
    </source>
</evidence>
<dbReference type="Gene3D" id="1.10.150.240">
    <property type="entry name" value="Putative phosphatase, domain 2"/>
    <property type="match status" value="1"/>
</dbReference>
<keyword evidence="1 2" id="KW-0378">Hydrolase</keyword>
<dbReference type="PANTHER" id="PTHR43316:SF8">
    <property type="entry name" value="HAD FAMILY HYDROLASE"/>
    <property type="match status" value="1"/>
</dbReference>
<reference evidence="2 3" key="1">
    <citation type="submission" date="2020-08" db="EMBL/GenBank/DDBJ databases">
        <title>Genome sequencing of Purple Non-Sulfur Bacteria from various extreme environments.</title>
        <authorList>
            <person name="Mayer M."/>
        </authorList>
    </citation>
    <scope>NUCLEOTIDE SEQUENCE [LARGE SCALE GENOMIC DNA]</scope>
    <source>
        <strain evidence="2 3">JA131</strain>
    </source>
</reference>
<keyword evidence="3" id="KW-1185">Reference proteome</keyword>
<protein>
    <submittedName>
        <fullName evidence="2">Putative hydrolase of the HAD superfamily</fullName>
    </submittedName>
</protein>
<dbReference type="SFLD" id="SFLDG01129">
    <property type="entry name" value="C1.5:_HAD__Beta-PGM__Phosphata"/>
    <property type="match status" value="1"/>
</dbReference>
<dbReference type="RefSeq" id="WP_184042222.1">
    <property type="nucleotide sequence ID" value="NZ_JACIGK010000001.1"/>
</dbReference>
<evidence type="ECO:0000313" key="2">
    <source>
        <dbReference type="EMBL" id="MBB4264591.1"/>
    </source>
</evidence>
<organism evidence="2 3">
    <name type="scientific">Roseospira visakhapatnamensis</name>
    <dbReference type="NCBI Taxonomy" id="390880"/>
    <lineage>
        <taxon>Bacteria</taxon>
        <taxon>Pseudomonadati</taxon>
        <taxon>Pseudomonadota</taxon>
        <taxon>Alphaproteobacteria</taxon>
        <taxon>Rhodospirillales</taxon>
        <taxon>Rhodospirillaceae</taxon>
        <taxon>Roseospira</taxon>
    </lineage>
</organism>
<proteinExistence type="predicted"/>
<dbReference type="GO" id="GO:0016787">
    <property type="term" value="F:hydrolase activity"/>
    <property type="evidence" value="ECO:0007669"/>
    <property type="project" value="UniProtKB-KW"/>
</dbReference>
<dbReference type="InterPro" id="IPR051540">
    <property type="entry name" value="S-2-haloacid_dehalogenase"/>
</dbReference>
<accession>A0A7W6W8N3</accession>
<dbReference type="Proteomes" id="UP000554286">
    <property type="component" value="Unassembled WGS sequence"/>
</dbReference>
<dbReference type="EMBL" id="JACIGK010000001">
    <property type="protein sequence ID" value="MBB4264591.1"/>
    <property type="molecule type" value="Genomic_DNA"/>
</dbReference>
<dbReference type="AlphaFoldDB" id="A0A7W6W8N3"/>
<dbReference type="Pfam" id="PF00702">
    <property type="entry name" value="Hydrolase"/>
    <property type="match status" value="1"/>
</dbReference>
<evidence type="ECO:0000256" key="1">
    <source>
        <dbReference type="ARBA" id="ARBA00022801"/>
    </source>
</evidence>
<dbReference type="Gene3D" id="3.40.50.1000">
    <property type="entry name" value="HAD superfamily/HAD-like"/>
    <property type="match status" value="1"/>
</dbReference>
<gene>
    <name evidence="2" type="ORF">GGD89_000197</name>
</gene>
<dbReference type="InterPro" id="IPR023198">
    <property type="entry name" value="PGP-like_dom2"/>
</dbReference>
<dbReference type="PANTHER" id="PTHR43316">
    <property type="entry name" value="HYDROLASE, HALOACID DELAHOGENASE-RELATED"/>
    <property type="match status" value="1"/>
</dbReference>
<dbReference type="SUPFAM" id="SSF56784">
    <property type="entry name" value="HAD-like"/>
    <property type="match status" value="1"/>
</dbReference>
<dbReference type="InterPro" id="IPR023214">
    <property type="entry name" value="HAD_sf"/>
</dbReference>
<dbReference type="SFLD" id="SFLDS00003">
    <property type="entry name" value="Haloacid_Dehalogenase"/>
    <property type="match status" value="1"/>
</dbReference>
<name>A0A7W6W8N3_9PROT</name>
<sequence length="251" mass="27294">MTTSGQMVIGIDGDDTLWHMEKFYADAQRAYGALLKAYGSSEEIDARLLRTETRNIDVFGYGVKSFVLSMIETALEVSDREISGRDVETIMRIGHDILQSPTELIDGVADVIQSLSASHRLILITKGELISQERRIAESGLAASFEAIEIVSEKTPATYRTILKRHGVPVGAFVMIGNSVRSDIAPVLDIGGRAVHIPYHVTWAHEAHAPLASDSADTTATAGLWRLDSIREVPDLLARIGRAGTNDAPRG</sequence>
<dbReference type="InterPro" id="IPR036412">
    <property type="entry name" value="HAD-like_sf"/>
</dbReference>